<comment type="caution">
    <text evidence="3">The sequence shown here is derived from an EMBL/GenBank/DDBJ whole genome shotgun (WGS) entry which is preliminary data.</text>
</comment>
<gene>
    <name evidence="3" type="ORF">Aca07nite_35190</name>
</gene>
<proteinExistence type="predicted"/>
<reference evidence="3" key="1">
    <citation type="submission" date="2021-01" db="EMBL/GenBank/DDBJ databases">
        <title>Whole genome shotgun sequence of Actinoplanes capillaceus NBRC 16408.</title>
        <authorList>
            <person name="Komaki H."/>
            <person name="Tamura T."/>
        </authorList>
    </citation>
    <scope>NUCLEOTIDE SEQUENCE [LARGE SCALE GENOMIC DNA]</scope>
    <source>
        <strain evidence="3">NBRC 16408</strain>
    </source>
</reference>
<keyword evidence="1" id="KW-0472">Membrane</keyword>
<evidence type="ECO:0000256" key="2">
    <source>
        <dbReference type="SAM" id="SignalP"/>
    </source>
</evidence>
<feature type="chain" id="PRO_5047088758" description="Tissue inhibitor of metalloproteinase" evidence="2">
    <location>
        <begin position="29"/>
        <end position="163"/>
    </location>
</feature>
<evidence type="ECO:0000256" key="1">
    <source>
        <dbReference type="SAM" id="Phobius"/>
    </source>
</evidence>
<keyword evidence="2" id="KW-0732">Signal</keyword>
<keyword evidence="1" id="KW-0812">Transmembrane</keyword>
<evidence type="ECO:0000313" key="3">
    <source>
        <dbReference type="EMBL" id="GID46244.1"/>
    </source>
</evidence>
<feature type="signal peptide" evidence="2">
    <location>
        <begin position="1"/>
        <end position="28"/>
    </location>
</feature>
<accession>A0ABQ3WJ36</accession>
<name>A0ABQ3WJ36_9ACTN</name>
<organism evidence="3">
    <name type="scientific">Actinoplanes campanulatus</name>
    <dbReference type="NCBI Taxonomy" id="113559"/>
    <lineage>
        <taxon>Bacteria</taxon>
        <taxon>Bacillati</taxon>
        <taxon>Actinomycetota</taxon>
        <taxon>Actinomycetes</taxon>
        <taxon>Micromonosporales</taxon>
        <taxon>Micromonosporaceae</taxon>
        <taxon>Actinoplanes</taxon>
    </lineage>
</organism>
<evidence type="ECO:0008006" key="4">
    <source>
        <dbReference type="Google" id="ProtNLM"/>
    </source>
</evidence>
<sequence length="163" mass="17638">MRLNRMITHVRRVLVLMLLVLAPIPVAARPAWACSCASGFDPLEQAETAFVGVVQEVDGGLWGSRVDVRFAVESVLKGDVDDSVTVATEKDEASCGYRFVEGGRYRVYATGDRTNSCDGNELLATGVETGGADRSRIFWAGSVVVVLLVAGGVTWLIRHPRTR</sequence>
<dbReference type="InterPro" id="IPR008993">
    <property type="entry name" value="TIMP-like_OB-fold"/>
</dbReference>
<dbReference type="Gene3D" id="2.40.50.120">
    <property type="match status" value="1"/>
</dbReference>
<feature type="transmembrane region" description="Helical" evidence="1">
    <location>
        <begin position="137"/>
        <end position="157"/>
    </location>
</feature>
<protein>
    <recommendedName>
        <fullName evidence="4">Tissue inhibitor of metalloproteinase</fullName>
    </recommendedName>
</protein>
<dbReference type="EMBL" id="BOMF01000069">
    <property type="protein sequence ID" value="GID46244.1"/>
    <property type="molecule type" value="Genomic_DNA"/>
</dbReference>
<keyword evidence="1" id="KW-1133">Transmembrane helix</keyword>